<keyword evidence="7 12" id="KW-0378">Hydrolase</keyword>
<evidence type="ECO:0000256" key="8">
    <source>
        <dbReference type="ARBA" id="ARBA00023024"/>
    </source>
</evidence>
<sequence length="424" mass="45651">MMLRLAAAALGLLSLAAPPLAGASPISSELVRRQSGLQNVAYFVNWGIYGRNFHVQNVSADKVTHLLYAFANLRDDGTVVGGDIEADVSKHYPTDSWNDVGNNAYGCVKQLYKLKKANRHVKVLLSIGGWTWSTNFPSAASSEANRNRFASTAVGLMKDWGFDGLDIDWEYPADATQGQNMVLLLQAVRDALDAYAAQHAPGYHFLLTIASPAGPTHYQKMQLGQLAGVVDKMYLMAYDYAGAWDATSGHQANIFPSGSNPTSTPFSTDRAVADYMAAGVPPSKIVLGMPIYGRTFQNTDGPGGAYSGTGPGSWENGIWDYKALPRPGATELYDAATGATWSYDAARREMVTYDTADNVRRKVDWARARGLGGSMFWELSGDRSDGASLVGTSAASLGALDTSQNQLSYPDSQYLNIRQGLPGE</sequence>
<keyword evidence="5" id="KW-0964">Secreted</keyword>
<dbReference type="EC" id="3.2.1.14" evidence="4"/>
<dbReference type="PROSITE" id="PS51910">
    <property type="entry name" value="GH18_2"/>
    <property type="match status" value="1"/>
</dbReference>
<dbReference type="EMBL" id="CP034208">
    <property type="protein sequence ID" value="QBZ63297.1"/>
    <property type="molecule type" value="Genomic_DNA"/>
</dbReference>
<keyword evidence="11" id="KW-0624">Polysaccharide degradation</keyword>
<keyword evidence="8" id="KW-0146">Chitin degradation</keyword>
<keyword evidence="9" id="KW-0119">Carbohydrate metabolism</keyword>
<evidence type="ECO:0000256" key="12">
    <source>
        <dbReference type="RuleBase" id="RU000489"/>
    </source>
</evidence>
<dbReference type="GO" id="GO:0000272">
    <property type="term" value="P:polysaccharide catabolic process"/>
    <property type="evidence" value="ECO:0007669"/>
    <property type="project" value="UniProtKB-KW"/>
</dbReference>
<dbReference type="InterPro" id="IPR029070">
    <property type="entry name" value="Chitinase_insertion_sf"/>
</dbReference>
<dbReference type="GO" id="GO:0006032">
    <property type="term" value="P:chitin catabolic process"/>
    <property type="evidence" value="ECO:0007669"/>
    <property type="project" value="UniProtKB-KW"/>
</dbReference>
<dbReference type="SMART" id="SM00636">
    <property type="entry name" value="Glyco_18"/>
    <property type="match status" value="1"/>
</dbReference>
<comment type="subcellular location">
    <subcellularLocation>
        <location evidence="2">Secreted</location>
    </subcellularLocation>
</comment>
<feature type="domain" description="GH18" evidence="14">
    <location>
        <begin position="37"/>
        <end position="400"/>
    </location>
</feature>
<keyword evidence="10 12" id="KW-0326">Glycosidase</keyword>
<dbReference type="Proteomes" id="UP000294847">
    <property type="component" value="Chromosome 5"/>
</dbReference>
<accession>A0A4P7NM69</accession>
<evidence type="ECO:0000256" key="6">
    <source>
        <dbReference type="ARBA" id="ARBA00022729"/>
    </source>
</evidence>
<dbReference type="InterPro" id="IPR001579">
    <property type="entry name" value="Glyco_hydro_18_chit_AS"/>
</dbReference>
<evidence type="ECO:0000256" key="4">
    <source>
        <dbReference type="ARBA" id="ARBA00012729"/>
    </source>
</evidence>
<feature type="signal peptide" evidence="13">
    <location>
        <begin position="1"/>
        <end position="23"/>
    </location>
</feature>
<dbReference type="SUPFAM" id="SSF51445">
    <property type="entry name" value="(Trans)glycosidases"/>
    <property type="match status" value="1"/>
</dbReference>
<dbReference type="InterPro" id="IPR050314">
    <property type="entry name" value="Glycosyl_Hydrlase_18"/>
</dbReference>
<proteinExistence type="inferred from homology"/>
<gene>
    <name evidence="15" type="ORF">PoMZ_12194</name>
</gene>
<evidence type="ECO:0000313" key="16">
    <source>
        <dbReference type="Proteomes" id="UP000294847"/>
    </source>
</evidence>
<comment type="similarity">
    <text evidence="3">Belongs to the glycosyl hydrolase 18 family. Chitinase class V subfamily.</text>
</comment>
<evidence type="ECO:0000256" key="10">
    <source>
        <dbReference type="ARBA" id="ARBA00023295"/>
    </source>
</evidence>
<evidence type="ECO:0000256" key="5">
    <source>
        <dbReference type="ARBA" id="ARBA00022525"/>
    </source>
</evidence>
<evidence type="ECO:0000256" key="9">
    <source>
        <dbReference type="ARBA" id="ARBA00023277"/>
    </source>
</evidence>
<evidence type="ECO:0000256" key="1">
    <source>
        <dbReference type="ARBA" id="ARBA00000822"/>
    </source>
</evidence>
<evidence type="ECO:0000256" key="3">
    <source>
        <dbReference type="ARBA" id="ARBA00008682"/>
    </source>
</evidence>
<dbReference type="GO" id="GO:0008843">
    <property type="term" value="F:endochitinase activity"/>
    <property type="evidence" value="ECO:0007669"/>
    <property type="project" value="UniProtKB-EC"/>
</dbReference>
<protein>
    <recommendedName>
        <fullName evidence="4">chitinase</fullName>
        <ecNumber evidence="4">3.2.1.14</ecNumber>
    </recommendedName>
</protein>
<dbReference type="Pfam" id="PF00704">
    <property type="entry name" value="Glyco_hydro_18"/>
    <property type="match status" value="1"/>
</dbReference>
<dbReference type="FunFam" id="3.20.20.80:FF:000075">
    <property type="entry name" value="Sporulation-specific chitinase"/>
    <property type="match status" value="1"/>
</dbReference>
<keyword evidence="6 13" id="KW-0732">Signal</keyword>
<dbReference type="PANTHER" id="PTHR11177:SF365">
    <property type="entry name" value="ENDOCHITINASE B"/>
    <property type="match status" value="1"/>
</dbReference>
<organism evidence="15 16">
    <name type="scientific">Pyricularia oryzae</name>
    <name type="common">Rice blast fungus</name>
    <name type="synonym">Magnaporthe oryzae</name>
    <dbReference type="NCBI Taxonomy" id="318829"/>
    <lineage>
        <taxon>Eukaryota</taxon>
        <taxon>Fungi</taxon>
        <taxon>Dikarya</taxon>
        <taxon>Ascomycota</taxon>
        <taxon>Pezizomycotina</taxon>
        <taxon>Sordariomycetes</taxon>
        <taxon>Sordariomycetidae</taxon>
        <taxon>Magnaporthales</taxon>
        <taxon>Pyriculariaceae</taxon>
        <taxon>Pyricularia</taxon>
    </lineage>
</organism>
<dbReference type="InterPro" id="IPR017853">
    <property type="entry name" value="GH"/>
</dbReference>
<evidence type="ECO:0000259" key="14">
    <source>
        <dbReference type="PROSITE" id="PS51910"/>
    </source>
</evidence>
<comment type="catalytic activity">
    <reaction evidence="1">
        <text>Random endo-hydrolysis of N-acetyl-beta-D-glucosaminide (1-&gt;4)-beta-linkages in chitin and chitodextrins.</text>
        <dbReference type="EC" id="3.2.1.14"/>
    </reaction>
</comment>
<dbReference type="SUPFAM" id="SSF54556">
    <property type="entry name" value="Chitinase insertion domain"/>
    <property type="match status" value="1"/>
</dbReference>
<feature type="chain" id="PRO_5020939821" description="chitinase" evidence="13">
    <location>
        <begin position="24"/>
        <end position="424"/>
    </location>
</feature>
<name>A0A4P7NM69_PYROR</name>
<dbReference type="GO" id="GO:0008061">
    <property type="term" value="F:chitin binding"/>
    <property type="evidence" value="ECO:0007669"/>
    <property type="project" value="InterPro"/>
</dbReference>
<reference evidence="15 16" key="1">
    <citation type="journal article" date="2019" name="Mol. Biol. Evol.">
        <title>Blast fungal genomes show frequent chromosomal changes, gene gains and losses, and effector gene turnover.</title>
        <authorList>
            <person name="Gomez Luciano L.B."/>
            <person name="Jason Tsai I."/>
            <person name="Chuma I."/>
            <person name="Tosa Y."/>
            <person name="Chen Y.H."/>
            <person name="Li J.Y."/>
            <person name="Li M.Y."/>
            <person name="Jade Lu M.Y."/>
            <person name="Nakayashiki H."/>
            <person name="Li W.H."/>
        </authorList>
    </citation>
    <scope>NUCLEOTIDE SEQUENCE [LARGE SCALE GENOMIC DNA]</scope>
    <source>
        <strain evidence="15">MZ5-1-6</strain>
    </source>
</reference>
<dbReference type="PANTHER" id="PTHR11177">
    <property type="entry name" value="CHITINASE"/>
    <property type="match status" value="1"/>
</dbReference>
<dbReference type="InterPro" id="IPR011583">
    <property type="entry name" value="Chitinase_II/V-like_cat"/>
</dbReference>
<dbReference type="GO" id="GO:0005576">
    <property type="term" value="C:extracellular region"/>
    <property type="evidence" value="ECO:0007669"/>
    <property type="project" value="UniProtKB-SubCell"/>
</dbReference>
<dbReference type="Gene3D" id="3.20.20.80">
    <property type="entry name" value="Glycosidases"/>
    <property type="match status" value="1"/>
</dbReference>
<dbReference type="AlphaFoldDB" id="A0A4P7NM69"/>
<evidence type="ECO:0000313" key="15">
    <source>
        <dbReference type="EMBL" id="QBZ63297.1"/>
    </source>
</evidence>
<dbReference type="FunFam" id="3.10.50.10:FF:000005">
    <property type="entry name" value="Endochitinase B1"/>
    <property type="match status" value="1"/>
</dbReference>
<dbReference type="CDD" id="cd06548">
    <property type="entry name" value="GH18_chitinase"/>
    <property type="match status" value="1"/>
</dbReference>
<dbReference type="Gene3D" id="3.10.50.10">
    <property type="match status" value="1"/>
</dbReference>
<evidence type="ECO:0000256" key="2">
    <source>
        <dbReference type="ARBA" id="ARBA00004613"/>
    </source>
</evidence>
<evidence type="ECO:0000256" key="7">
    <source>
        <dbReference type="ARBA" id="ARBA00022801"/>
    </source>
</evidence>
<dbReference type="PROSITE" id="PS01095">
    <property type="entry name" value="GH18_1"/>
    <property type="match status" value="1"/>
</dbReference>
<evidence type="ECO:0000256" key="11">
    <source>
        <dbReference type="ARBA" id="ARBA00023326"/>
    </source>
</evidence>
<evidence type="ECO:0000256" key="13">
    <source>
        <dbReference type="SAM" id="SignalP"/>
    </source>
</evidence>
<dbReference type="InterPro" id="IPR001223">
    <property type="entry name" value="Glyco_hydro18_cat"/>
</dbReference>